<dbReference type="RefSeq" id="WP_126628390.1">
    <property type="nucleotide sequence ID" value="NZ_BIFT01000001.1"/>
</dbReference>
<protein>
    <submittedName>
        <fullName evidence="1">Uncharacterized protein</fullName>
    </submittedName>
</protein>
<dbReference type="Proteomes" id="UP000287171">
    <property type="component" value="Unassembled WGS sequence"/>
</dbReference>
<gene>
    <name evidence="1" type="ORF">KDA_36200</name>
</gene>
<keyword evidence="2" id="KW-1185">Reference proteome</keyword>
<accession>A0A402B9Y4</accession>
<organism evidence="1 2">
    <name type="scientific">Dictyobacter alpinus</name>
    <dbReference type="NCBI Taxonomy" id="2014873"/>
    <lineage>
        <taxon>Bacteria</taxon>
        <taxon>Bacillati</taxon>
        <taxon>Chloroflexota</taxon>
        <taxon>Ktedonobacteria</taxon>
        <taxon>Ktedonobacterales</taxon>
        <taxon>Dictyobacteraceae</taxon>
        <taxon>Dictyobacter</taxon>
    </lineage>
</organism>
<name>A0A402B9Y4_9CHLR</name>
<reference evidence="2" key="1">
    <citation type="submission" date="2018-12" db="EMBL/GenBank/DDBJ databases">
        <title>Tengunoibacter tsumagoiensis gen. nov., sp. nov., Dictyobacter kobayashii sp. nov., D. alpinus sp. nov., and D. joshuensis sp. nov. and description of Dictyobacteraceae fam. nov. within the order Ktedonobacterales isolated from Tengu-no-mugimeshi.</title>
        <authorList>
            <person name="Wang C.M."/>
            <person name="Zheng Y."/>
            <person name="Sakai Y."/>
            <person name="Toyoda A."/>
            <person name="Minakuchi Y."/>
            <person name="Abe K."/>
            <person name="Yokota A."/>
            <person name="Yabe S."/>
        </authorList>
    </citation>
    <scope>NUCLEOTIDE SEQUENCE [LARGE SCALE GENOMIC DNA]</scope>
    <source>
        <strain evidence="2">Uno16</strain>
    </source>
</reference>
<comment type="caution">
    <text evidence="1">The sequence shown here is derived from an EMBL/GenBank/DDBJ whole genome shotgun (WGS) entry which is preliminary data.</text>
</comment>
<evidence type="ECO:0000313" key="1">
    <source>
        <dbReference type="EMBL" id="GCE28136.1"/>
    </source>
</evidence>
<dbReference type="AlphaFoldDB" id="A0A402B9Y4"/>
<dbReference type="EMBL" id="BIFT01000001">
    <property type="protein sequence ID" value="GCE28136.1"/>
    <property type="molecule type" value="Genomic_DNA"/>
</dbReference>
<sequence length="87" mass="9728">MAILRAQVLQVHVFCSPSLLDVEPDVSTEEMAVSVSGAVSAVMRRYGINLAAEVYVRSQEREMWLHDVILCQSGITYEFPVERSISL</sequence>
<evidence type="ECO:0000313" key="2">
    <source>
        <dbReference type="Proteomes" id="UP000287171"/>
    </source>
</evidence>
<proteinExistence type="predicted"/>